<dbReference type="InterPro" id="IPR006379">
    <property type="entry name" value="HAD-SF_hydro_IIB"/>
</dbReference>
<gene>
    <name evidence="1" type="ORF">GCM10010841_16290</name>
</gene>
<name>A0ABQ2GSC1_9DEIO</name>
<dbReference type="PANTHER" id="PTHR10000">
    <property type="entry name" value="PHOSPHOSERINE PHOSPHATASE"/>
    <property type="match status" value="1"/>
</dbReference>
<dbReference type="EMBL" id="BMOM01000010">
    <property type="protein sequence ID" value="GGM08702.1"/>
    <property type="molecule type" value="Genomic_DNA"/>
</dbReference>
<dbReference type="NCBIfam" id="TIGR01484">
    <property type="entry name" value="HAD-SF-IIB"/>
    <property type="match status" value="1"/>
</dbReference>
<accession>A0ABQ2GSC1</accession>
<protein>
    <recommendedName>
        <fullName evidence="3">Cof-type HAD-IIB family hydrolase</fullName>
    </recommendedName>
</protein>
<dbReference type="SUPFAM" id="SSF56784">
    <property type="entry name" value="HAD-like"/>
    <property type="match status" value="1"/>
</dbReference>
<evidence type="ECO:0008006" key="3">
    <source>
        <dbReference type="Google" id="ProtNLM"/>
    </source>
</evidence>
<dbReference type="PROSITE" id="PS01229">
    <property type="entry name" value="COF_2"/>
    <property type="match status" value="1"/>
</dbReference>
<comment type="caution">
    <text evidence="1">The sequence shown here is derived from an EMBL/GenBank/DDBJ whole genome shotgun (WGS) entry which is preliminary data.</text>
</comment>
<dbReference type="InterPro" id="IPR000150">
    <property type="entry name" value="Cof"/>
</dbReference>
<reference evidence="2" key="1">
    <citation type="journal article" date="2019" name="Int. J. Syst. Evol. Microbiol.">
        <title>The Global Catalogue of Microorganisms (GCM) 10K type strain sequencing project: providing services to taxonomists for standard genome sequencing and annotation.</title>
        <authorList>
            <consortium name="The Broad Institute Genomics Platform"/>
            <consortium name="The Broad Institute Genome Sequencing Center for Infectious Disease"/>
            <person name="Wu L."/>
            <person name="Ma J."/>
        </authorList>
    </citation>
    <scope>NUCLEOTIDE SEQUENCE [LARGE SCALE GENOMIC DNA]</scope>
    <source>
        <strain evidence="2">JCM 15443</strain>
    </source>
</reference>
<dbReference type="Gene3D" id="3.40.50.1000">
    <property type="entry name" value="HAD superfamily/HAD-like"/>
    <property type="match status" value="1"/>
</dbReference>
<evidence type="ECO:0000313" key="2">
    <source>
        <dbReference type="Proteomes" id="UP000661918"/>
    </source>
</evidence>
<dbReference type="InterPro" id="IPR023214">
    <property type="entry name" value="HAD_sf"/>
</dbReference>
<dbReference type="Gene3D" id="3.30.1240.10">
    <property type="match status" value="1"/>
</dbReference>
<dbReference type="PANTHER" id="PTHR10000:SF8">
    <property type="entry name" value="HAD SUPERFAMILY HYDROLASE-LIKE, TYPE 3"/>
    <property type="match status" value="1"/>
</dbReference>
<proteinExistence type="predicted"/>
<dbReference type="RefSeq" id="WP_188903255.1">
    <property type="nucleotide sequence ID" value="NZ_BMOM01000010.1"/>
</dbReference>
<organism evidence="1 2">
    <name type="scientific">Deinococcus aerophilus</name>
    <dbReference type="NCBI Taxonomy" id="522488"/>
    <lineage>
        <taxon>Bacteria</taxon>
        <taxon>Thermotogati</taxon>
        <taxon>Deinococcota</taxon>
        <taxon>Deinococci</taxon>
        <taxon>Deinococcales</taxon>
        <taxon>Deinococcaceae</taxon>
        <taxon>Deinococcus</taxon>
    </lineage>
</organism>
<dbReference type="NCBIfam" id="TIGR00099">
    <property type="entry name" value="Cof-subfamily"/>
    <property type="match status" value="1"/>
</dbReference>
<evidence type="ECO:0000313" key="1">
    <source>
        <dbReference type="EMBL" id="GGM08702.1"/>
    </source>
</evidence>
<keyword evidence="2" id="KW-1185">Reference proteome</keyword>
<sequence>MLGLICVDVDGTLVGTGNVVRQDVWDALARARAQGVRIALCSGRPAFGNALAYARRLDADGWHVFQNGASIVNVQTGASLSEALPEDALPLLLDRARSEDRLLEVYTDGAYGVTRPGDLAERHAALLGVPYEPLTPESLSGTRVRAQWVVPRAQETLVTAEAHPGLDLHPAGSPAMPDAMFISVTRSGVSKGSAVRRIAETYGLDLGQVMMVGDGENDVSAMRVVGHPVAMGNADPPARAAARHTVGDVDAGGLREAVELALTLNA</sequence>
<dbReference type="Proteomes" id="UP000661918">
    <property type="component" value="Unassembled WGS sequence"/>
</dbReference>
<dbReference type="InterPro" id="IPR036412">
    <property type="entry name" value="HAD-like_sf"/>
</dbReference>
<dbReference type="Pfam" id="PF08282">
    <property type="entry name" value="Hydrolase_3"/>
    <property type="match status" value="2"/>
</dbReference>